<accession>A0A1C3NIS7</accession>
<name>A0A1C3NIS7_9XANT</name>
<dbReference type="STRING" id="56449.XBLMG947_1001"/>
<gene>
    <name evidence="1" type="ORF">XBLMG947_1001</name>
</gene>
<dbReference type="AlphaFoldDB" id="A0A1C3NIS7"/>
<evidence type="ECO:0000313" key="2">
    <source>
        <dbReference type="Proteomes" id="UP000092503"/>
    </source>
</evidence>
<protein>
    <submittedName>
        <fullName evidence="1">Uncharacterized protein</fullName>
    </submittedName>
</protein>
<evidence type="ECO:0000313" key="1">
    <source>
        <dbReference type="EMBL" id="SBV50224.1"/>
    </source>
</evidence>
<reference evidence="1 2" key="1">
    <citation type="submission" date="2016-06" db="EMBL/GenBank/DDBJ databases">
        <authorList>
            <person name="Kjaerup R.B."/>
            <person name="Dalgaard T.S."/>
            <person name="Juul-Madsen H.R."/>
        </authorList>
    </citation>
    <scope>NUCLEOTIDE SEQUENCE [LARGE SCALE GENOMIC DNA]</scope>
    <source>
        <strain evidence="1">LMG947</strain>
    </source>
</reference>
<proteinExistence type="predicted"/>
<dbReference type="Proteomes" id="UP000092503">
    <property type="component" value="Unassembled WGS sequence"/>
</dbReference>
<organism evidence="1 2">
    <name type="scientific">Xanthomonas bromi</name>
    <dbReference type="NCBI Taxonomy" id="56449"/>
    <lineage>
        <taxon>Bacteria</taxon>
        <taxon>Pseudomonadati</taxon>
        <taxon>Pseudomonadota</taxon>
        <taxon>Gammaproteobacteria</taxon>
        <taxon>Lysobacterales</taxon>
        <taxon>Lysobacteraceae</taxon>
        <taxon>Xanthomonas</taxon>
    </lineage>
</organism>
<sequence length="31" mass="3728">MPPRIRPHRLLLRFALLWPEYGASAAHQRHH</sequence>
<dbReference type="EMBL" id="FLTX01000012">
    <property type="protein sequence ID" value="SBV50224.1"/>
    <property type="molecule type" value="Genomic_DNA"/>
</dbReference>